<dbReference type="PROSITE" id="PS50109">
    <property type="entry name" value="HIS_KIN"/>
    <property type="match status" value="1"/>
</dbReference>
<dbReference type="InterPro" id="IPR050351">
    <property type="entry name" value="BphY/WalK/GraS-like"/>
</dbReference>
<keyword evidence="6" id="KW-1133">Transmembrane helix</keyword>
<evidence type="ECO:0000256" key="5">
    <source>
        <dbReference type="ARBA" id="ARBA00022777"/>
    </source>
</evidence>
<dbReference type="InterPro" id="IPR003594">
    <property type="entry name" value="HATPase_dom"/>
</dbReference>
<feature type="domain" description="Histidine kinase" evidence="7">
    <location>
        <begin position="295"/>
        <end position="514"/>
    </location>
</feature>
<evidence type="ECO:0000313" key="8">
    <source>
        <dbReference type="EMBL" id="SUZ83666.1"/>
    </source>
</evidence>
<dbReference type="AlphaFoldDB" id="A0A381QW63"/>
<dbReference type="EC" id="2.7.13.3" evidence="2"/>
<dbReference type="GO" id="GO:0030295">
    <property type="term" value="F:protein kinase activator activity"/>
    <property type="evidence" value="ECO:0007669"/>
    <property type="project" value="TreeGrafter"/>
</dbReference>
<dbReference type="PRINTS" id="PR00344">
    <property type="entry name" value="BCTRLSENSOR"/>
</dbReference>
<dbReference type="InterPro" id="IPR004358">
    <property type="entry name" value="Sig_transdc_His_kin-like_C"/>
</dbReference>
<accession>A0A381QW63</accession>
<name>A0A381QW63_9ZZZZ</name>
<dbReference type="Pfam" id="PF00512">
    <property type="entry name" value="HisKA"/>
    <property type="match status" value="1"/>
</dbReference>
<evidence type="ECO:0000256" key="1">
    <source>
        <dbReference type="ARBA" id="ARBA00000085"/>
    </source>
</evidence>
<protein>
    <recommendedName>
        <fullName evidence="2">histidine kinase</fullName>
        <ecNumber evidence="2">2.7.13.3</ecNumber>
    </recommendedName>
</protein>
<dbReference type="Gene3D" id="3.30.565.10">
    <property type="entry name" value="Histidine kinase-like ATPase, C-terminal domain"/>
    <property type="match status" value="1"/>
</dbReference>
<keyword evidence="6" id="KW-0472">Membrane</keyword>
<dbReference type="Gene3D" id="1.10.287.130">
    <property type="match status" value="1"/>
</dbReference>
<gene>
    <name evidence="8" type="ORF">METZ01_LOCUS36520</name>
</gene>
<dbReference type="InterPro" id="IPR036097">
    <property type="entry name" value="HisK_dim/P_sf"/>
</dbReference>
<organism evidence="8">
    <name type="scientific">marine metagenome</name>
    <dbReference type="NCBI Taxonomy" id="408172"/>
    <lineage>
        <taxon>unclassified sequences</taxon>
        <taxon>metagenomes</taxon>
        <taxon>ecological metagenomes</taxon>
    </lineage>
</organism>
<comment type="catalytic activity">
    <reaction evidence="1">
        <text>ATP + protein L-histidine = ADP + protein N-phospho-L-histidine.</text>
        <dbReference type="EC" id="2.7.13.3"/>
    </reaction>
</comment>
<dbReference type="FunFam" id="3.30.565.10:FF:000006">
    <property type="entry name" value="Sensor histidine kinase WalK"/>
    <property type="match status" value="1"/>
</dbReference>
<keyword evidence="5" id="KW-0418">Kinase</keyword>
<keyword evidence="4" id="KW-0808">Transferase</keyword>
<evidence type="ECO:0000256" key="6">
    <source>
        <dbReference type="SAM" id="Phobius"/>
    </source>
</evidence>
<feature type="transmembrane region" description="Helical" evidence="6">
    <location>
        <begin position="254"/>
        <end position="280"/>
    </location>
</feature>
<sequence>MSIALIGIILVQGFWIKTTLDNKEEQFSLNINQALKSVSEQIQSRELRDYLAVYQKLVDSIGSPKESQLTAVFKYVDRNENTNQTYIYSHGILEEDYNISAKLFEPNVSDTSSILEYIGLKTTTIIDEAFDREMKNMSSIERLQRVERLSLMDKAKYASVFMELAALKPIHRRLTNVELELLLQRELRDRDIDIPFQYRVFNESFATKVGSDNYTNLEGLKKYKSPLFVNEKGDSDFELVIAFPERKLYLRSSLINLILLSLLFTLTIIITFSSTIYQILKQKKVSEIKSDFINNMTHEFKSPIATIKLALDAINNNKIQNDLNKRNKYLKMIKDENERMNFQVENVLRMSQLEKKENILKKSICDIHEILEKAISHLDLLLKDRNVDVSLNFSALKSKIFVSKENFINVFVNILENAIKYSKEDPKINIVTSNLENSLLVKIKDNGMGMNSNVKDKIFQKFYRETKGNIHNVRGHGLGLSYVKKILDLHNGTIYVESKVGVGSTFSINLPTNNLKIENEK</sequence>
<dbReference type="PANTHER" id="PTHR42878">
    <property type="entry name" value="TWO-COMPONENT HISTIDINE KINASE"/>
    <property type="match status" value="1"/>
</dbReference>
<dbReference type="GO" id="GO:0000155">
    <property type="term" value="F:phosphorelay sensor kinase activity"/>
    <property type="evidence" value="ECO:0007669"/>
    <property type="project" value="InterPro"/>
</dbReference>
<dbReference type="EMBL" id="UINC01001561">
    <property type="protein sequence ID" value="SUZ83666.1"/>
    <property type="molecule type" value="Genomic_DNA"/>
</dbReference>
<keyword evidence="6" id="KW-0812">Transmembrane</keyword>
<dbReference type="SUPFAM" id="SSF55874">
    <property type="entry name" value="ATPase domain of HSP90 chaperone/DNA topoisomerase II/histidine kinase"/>
    <property type="match status" value="1"/>
</dbReference>
<reference evidence="8" key="1">
    <citation type="submission" date="2018-05" db="EMBL/GenBank/DDBJ databases">
        <authorList>
            <person name="Lanie J.A."/>
            <person name="Ng W.-L."/>
            <person name="Kazmierczak K.M."/>
            <person name="Andrzejewski T.M."/>
            <person name="Davidsen T.M."/>
            <person name="Wayne K.J."/>
            <person name="Tettelin H."/>
            <person name="Glass J.I."/>
            <person name="Rusch D."/>
            <person name="Podicherti R."/>
            <person name="Tsui H.-C.T."/>
            <person name="Winkler M.E."/>
        </authorList>
    </citation>
    <scope>NUCLEOTIDE SEQUENCE</scope>
</reference>
<dbReference type="CDD" id="cd00082">
    <property type="entry name" value="HisKA"/>
    <property type="match status" value="1"/>
</dbReference>
<evidence type="ECO:0000259" key="7">
    <source>
        <dbReference type="PROSITE" id="PS50109"/>
    </source>
</evidence>
<dbReference type="InterPro" id="IPR036890">
    <property type="entry name" value="HATPase_C_sf"/>
</dbReference>
<dbReference type="SMART" id="SM00388">
    <property type="entry name" value="HisKA"/>
    <property type="match status" value="1"/>
</dbReference>
<keyword evidence="3" id="KW-0597">Phosphoprotein</keyword>
<dbReference type="InterPro" id="IPR003661">
    <property type="entry name" value="HisK_dim/P_dom"/>
</dbReference>
<dbReference type="SUPFAM" id="SSF47384">
    <property type="entry name" value="Homodimeric domain of signal transducing histidine kinase"/>
    <property type="match status" value="1"/>
</dbReference>
<dbReference type="SMART" id="SM00387">
    <property type="entry name" value="HATPase_c"/>
    <property type="match status" value="1"/>
</dbReference>
<evidence type="ECO:0000256" key="3">
    <source>
        <dbReference type="ARBA" id="ARBA00022553"/>
    </source>
</evidence>
<dbReference type="CDD" id="cd00075">
    <property type="entry name" value="HATPase"/>
    <property type="match status" value="1"/>
</dbReference>
<dbReference type="InterPro" id="IPR005467">
    <property type="entry name" value="His_kinase_dom"/>
</dbReference>
<dbReference type="PANTHER" id="PTHR42878:SF13">
    <property type="entry name" value="HISTIDINE KINASE"/>
    <property type="match status" value="1"/>
</dbReference>
<evidence type="ECO:0000256" key="4">
    <source>
        <dbReference type="ARBA" id="ARBA00022679"/>
    </source>
</evidence>
<dbReference type="Pfam" id="PF02518">
    <property type="entry name" value="HATPase_c"/>
    <property type="match status" value="1"/>
</dbReference>
<dbReference type="GO" id="GO:0000156">
    <property type="term" value="F:phosphorelay response regulator activity"/>
    <property type="evidence" value="ECO:0007669"/>
    <property type="project" value="TreeGrafter"/>
</dbReference>
<proteinExistence type="predicted"/>
<dbReference type="GO" id="GO:0007234">
    <property type="term" value="P:osmosensory signaling via phosphorelay pathway"/>
    <property type="evidence" value="ECO:0007669"/>
    <property type="project" value="TreeGrafter"/>
</dbReference>
<evidence type="ECO:0000256" key="2">
    <source>
        <dbReference type="ARBA" id="ARBA00012438"/>
    </source>
</evidence>